<dbReference type="PANTHER" id="PTHR46560:SF5">
    <property type="entry name" value="CYPHER, ISOFORM B"/>
    <property type="match status" value="1"/>
</dbReference>
<dbReference type="EMBL" id="JBAMIC010004070">
    <property type="protein sequence ID" value="KAK7088054.1"/>
    <property type="molecule type" value="Genomic_DNA"/>
</dbReference>
<dbReference type="InterPro" id="IPR056953">
    <property type="entry name" value="CUT_N"/>
</dbReference>
<evidence type="ECO:0000313" key="5">
    <source>
        <dbReference type="EMBL" id="KAK7088054.1"/>
    </source>
</evidence>
<keyword evidence="3" id="KW-0732">Signal</keyword>
<comment type="caution">
    <text evidence="5">The sequence shown here is derived from an EMBL/GenBank/DDBJ whole genome shotgun (WGS) entry which is preliminary data.</text>
</comment>
<feature type="domain" description="ZP" evidence="4">
    <location>
        <begin position="31"/>
        <end position="302"/>
    </location>
</feature>
<feature type="transmembrane region" description="Helical" evidence="2">
    <location>
        <begin position="387"/>
        <end position="410"/>
    </location>
</feature>
<reference evidence="5 6" key="1">
    <citation type="submission" date="2024-02" db="EMBL/GenBank/DDBJ databases">
        <title>Chromosome-scale genome assembly of the rough periwinkle Littorina saxatilis.</title>
        <authorList>
            <person name="De Jode A."/>
            <person name="Faria R."/>
            <person name="Formenti G."/>
            <person name="Sims Y."/>
            <person name="Smith T.P."/>
            <person name="Tracey A."/>
            <person name="Wood J.M.D."/>
            <person name="Zagrodzka Z.B."/>
            <person name="Johannesson K."/>
            <person name="Butlin R.K."/>
            <person name="Leder E.H."/>
        </authorList>
    </citation>
    <scope>NUCLEOTIDE SEQUENCE [LARGE SCALE GENOMIC DNA]</scope>
    <source>
        <strain evidence="5">Snail1</strain>
        <tissue evidence="5">Muscle</tissue>
    </source>
</reference>
<sequence length="446" mass="48582">MAFWAFILMCFLSIPSSAIGVQGGDANVTTECSETSMTVTVEVDSNFNGVVYAKDHEDDCAYSLVSGSTTVYQRSFEYSSTDCGETLTTQADQSREFSLTTIVRYNTDILIQDDRNHDSTCTFSDEQSVYTNLGTVNGSESNLESNKDTVDGELASRLAFTLQSTDGTVGDSDEVRLGEELTMKIDFGDNPLFETMLVTDCVASNRKDNSSGDYVSLELIGNEGCLANDNLDLVVPQEPVYILSPGNSVQPYAMFTFSLLVKAFMFVEGRMGDKNELHFACDVRLCPPVSGESPCDYNSRCGDGNVDSPSRRRRSADEVFEVNKVKLMGTVLNGEEIRLRRAEDTEFTKVGGATTVVSGADTVERATAKQIPADLDECLNNHEMQSIIVAMGIALLALLMVVITLVILFCRRRGRHGDEAKQVDDGLSMGSSRQGLAPDHSAKHGV</sequence>
<protein>
    <recommendedName>
        <fullName evidence="4">ZP domain-containing protein</fullName>
    </recommendedName>
</protein>
<evidence type="ECO:0000259" key="4">
    <source>
        <dbReference type="PROSITE" id="PS51034"/>
    </source>
</evidence>
<keyword evidence="2" id="KW-0812">Transmembrane</keyword>
<feature type="signal peptide" evidence="3">
    <location>
        <begin position="1"/>
        <end position="20"/>
    </location>
</feature>
<feature type="region of interest" description="Disordered" evidence="1">
    <location>
        <begin position="420"/>
        <end position="446"/>
    </location>
</feature>
<name>A0AAN9FWZ3_9CAEN</name>
<dbReference type="Proteomes" id="UP001374579">
    <property type="component" value="Unassembled WGS sequence"/>
</dbReference>
<evidence type="ECO:0000256" key="1">
    <source>
        <dbReference type="SAM" id="MobiDB-lite"/>
    </source>
</evidence>
<dbReference type="PANTHER" id="PTHR46560">
    <property type="entry name" value="CYPHER, ISOFORM B"/>
    <property type="match status" value="1"/>
</dbReference>
<dbReference type="InterPro" id="IPR042235">
    <property type="entry name" value="ZP-C_dom"/>
</dbReference>
<keyword evidence="2" id="KW-1133">Transmembrane helix</keyword>
<proteinExistence type="predicted"/>
<dbReference type="PROSITE" id="PS51034">
    <property type="entry name" value="ZP_2"/>
    <property type="match status" value="1"/>
</dbReference>
<dbReference type="Pfam" id="PF25057">
    <property type="entry name" value="CUT_N"/>
    <property type="match status" value="1"/>
</dbReference>
<evidence type="ECO:0000256" key="3">
    <source>
        <dbReference type="SAM" id="SignalP"/>
    </source>
</evidence>
<dbReference type="InterPro" id="IPR001507">
    <property type="entry name" value="ZP_dom"/>
</dbReference>
<dbReference type="SMART" id="SM00241">
    <property type="entry name" value="ZP"/>
    <property type="match status" value="1"/>
</dbReference>
<keyword evidence="2" id="KW-0472">Membrane</keyword>
<dbReference type="Gene3D" id="2.60.40.4100">
    <property type="entry name" value="Zona pellucida, ZP-C domain"/>
    <property type="match status" value="1"/>
</dbReference>
<keyword evidence="6" id="KW-1185">Reference proteome</keyword>
<gene>
    <name evidence="5" type="ORF">V1264_022025</name>
</gene>
<dbReference type="AlphaFoldDB" id="A0AAN9FWZ3"/>
<evidence type="ECO:0000313" key="6">
    <source>
        <dbReference type="Proteomes" id="UP001374579"/>
    </source>
</evidence>
<accession>A0AAN9FWZ3</accession>
<organism evidence="5 6">
    <name type="scientific">Littorina saxatilis</name>
    <dbReference type="NCBI Taxonomy" id="31220"/>
    <lineage>
        <taxon>Eukaryota</taxon>
        <taxon>Metazoa</taxon>
        <taxon>Spiralia</taxon>
        <taxon>Lophotrochozoa</taxon>
        <taxon>Mollusca</taxon>
        <taxon>Gastropoda</taxon>
        <taxon>Caenogastropoda</taxon>
        <taxon>Littorinimorpha</taxon>
        <taxon>Littorinoidea</taxon>
        <taxon>Littorinidae</taxon>
        <taxon>Littorina</taxon>
    </lineage>
</organism>
<evidence type="ECO:0000256" key="2">
    <source>
        <dbReference type="SAM" id="Phobius"/>
    </source>
</evidence>
<feature type="chain" id="PRO_5043016767" description="ZP domain-containing protein" evidence="3">
    <location>
        <begin position="21"/>
        <end position="446"/>
    </location>
</feature>